<dbReference type="InterPro" id="IPR036291">
    <property type="entry name" value="NAD(P)-bd_dom_sf"/>
</dbReference>
<accession>A0A1H8RLQ8</accession>
<evidence type="ECO:0000256" key="2">
    <source>
        <dbReference type="ARBA" id="ARBA00023002"/>
    </source>
</evidence>
<dbReference type="GO" id="GO:0051287">
    <property type="term" value="F:NAD binding"/>
    <property type="evidence" value="ECO:0007669"/>
    <property type="project" value="InterPro"/>
</dbReference>
<organism evidence="7 8">
    <name type="scientific">Amphibacillus marinus</name>
    <dbReference type="NCBI Taxonomy" id="872970"/>
    <lineage>
        <taxon>Bacteria</taxon>
        <taxon>Bacillati</taxon>
        <taxon>Bacillota</taxon>
        <taxon>Bacilli</taxon>
        <taxon>Bacillales</taxon>
        <taxon>Bacillaceae</taxon>
        <taxon>Amphibacillus</taxon>
    </lineage>
</organism>
<dbReference type="Pfam" id="PF02826">
    <property type="entry name" value="2-Hacid_dh_C"/>
    <property type="match status" value="1"/>
</dbReference>
<dbReference type="Pfam" id="PF00389">
    <property type="entry name" value="2-Hacid_dh"/>
    <property type="match status" value="1"/>
</dbReference>
<evidence type="ECO:0000313" key="7">
    <source>
        <dbReference type="EMBL" id="SEO66893.1"/>
    </source>
</evidence>
<sequence length="321" mass="36921">MRVMTVLVLSMNRLTEDTERKLQESNQSITFVFASNDDEIKTAIKKAEVILTYGEDLTEEHINEAKQLKWIMVLSAGLEKMPFDAIRKRDITLTNVRGIHKVQMSEYALAMLLNHYRQTATLHEQQKERMWKKDFSVREITGRTMTIVGAGAIGEELARLAQAFRMTTIAVSNSGGQRNYFDESYTNSQFKQAVEKADFVISILPSTPDTKYYYKETHFKQMKNEAVFLNMGRGDAVDSELLIRMLDEQEIEHAILDVTPVEPLPQDHPIWDHQRITLTPHVSGKSIHYVTRAIDIFEQNLKSYLEGNDLTVNKIDLSRGY</sequence>
<evidence type="ECO:0000256" key="3">
    <source>
        <dbReference type="ARBA" id="ARBA00023027"/>
    </source>
</evidence>
<gene>
    <name evidence="7" type="ORF">SAMN04488134_110122</name>
</gene>
<reference evidence="7 8" key="1">
    <citation type="submission" date="2016-10" db="EMBL/GenBank/DDBJ databases">
        <authorList>
            <person name="de Groot N.N."/>
        </authorList>
    </citation>
    <scope>NUCLEOTIDE SEQUENCE [LARGE SCALE GENOMIC DNA]</scope>
    <source>
        <strain evidence="7 8">CGMCC 1.10434</strain>
    </source>
</reference>
<dbReference type="PANTHER" id="PTHR43333:SF1">
    <property type="entry name" value="D-ISOMER SPECIFIC 2-HYDROXYACID DEHYDROGENASE NAD-BINDING DOMAIN-CONTAINING PROTEIN"/>
    <property type="match status" value="1"/>
</dbReference>
<proteinExistence type="inferred from homology"/>
<comment type="similarity">
    <text evidence="1 4">Belongs to the D-isomer specific 2-hydroxyacid dehydrogenase family.</text>
</comment>
<dbReference type="FunFam" id="3.40.50.720:FF:000363">
    <property type="entry name" value="D-isomer specific 2-hydroxyacid dehydrogenase"/>
    <property type="match status" value="1"/>
</dbReference>
<keyword evidence="2 4" id="KW-0560">Oxidoreductase</keyword>
<keyword evidence="3" id="KW-0520">NAD</keyword>
<dbReference type="RefSeq" id="WP_245751674.1">
    <property type="nucleotide sequence ID" value="NZ_FODJ01000010.1"/>
</dbReference>
<dbReference type="STRING" id="872970.SAMN04488134_110122"/>
<evidence type="ECO:0000256" key="4">
    <source>
        <dbReference type="RuleBase" id="RU003719"/>
    </source>
</evidence>
<keyword evidence="8" id="KW-1185">Reference proteome</keyword>
<feature type="domain" description="D-isomer specific 2-hydroxyacid dehydrogenase NAD-binding" evidence="6">
    <location>
        <begin position="109"/>
        <end position="283"/>
    </location>
</feature>
<dbReference type="Gene3D" id="3.40.50.720">
    <property type="entry name" value="NAD(P)-binding Rossmann-like Domain"/>
    <property type="match status" value="2"/>
</dbReference>
<dbReference type="CDD" id="cd05300">
    <property type="entry name" value="2-Hacid_dh_1"/>
    <property type="match status" value="1"/>
</dbReference>
<feature type="domain" description="D-isomer specific 2-hydroxyacid dehydrogenase catalytic" evidence="5">
    <location>
        <begin position="11"/>
        <end position="307"/>
    </location>
</feature>
<dbReference type="InterPro" id="IPR006140">
    <property type="entry name" value="D-isomer_DH_NAD-bd"/>
</dbReference>
<dbReference type="AlphaFoldDB" id="A0A1H8RLQ8"/>
<evidence type="ECO:0000256" key="1">
    <source>
        <dbReference type="ARBA" id="ARBA00005854"/>
    </source>
</evidence>
<protein>
    <submittedName>
        <fullName evidence="7">Phosphoglycerate dehydrogenase</fullName>
    </submittedName>
</protein>
<evidence type="ECO:0000313" key="8">
    <source>
        <dbReference type="Proteomes" id="UP000199300"/>
    </source>
</evidence>
<evidence type="ECO:0000259" key="6">
    <source>
        <dbReference type="Pfam" id="PF02826"/>
    </source>
</evidence>
<name>A0A1H8RLQ8_9BACI</name>
<dbReference type="PANTHER" id="PTHR43333">
    <property type="entry name" value="2-HACID_DH_C DOMAIN-CONTAINING PROTEIN"/>
    <property type="match status" value="1"/>
</dbReference>
<dbReference type="Proteomes" id="UP000199300">
    <property type="component" value="Unassembled WGS sequence"/>
</dbReference>
<dbReference type="EMBL" id="FODJ01000010">
    <property type="protein sequence ID" value="SEO66893.1"/>
    <property type="molecule type" value="Genomic_DNA"/>
</dbReference>
<dbReference type="SUPFAM" id="SSF52283">
    <property type="entry name" value="Formate/glycerate dehydrogenase catalytic domain-like"/>
    <property type="match status" value="1"/>
</dbReference>
<dbReference type="SUPFAM" id="SSF51735">
    <property type="entry name" value="NAD(P)-binding Rossmann-fold domains"/>
    <property type="match status" value="1"/>
</dbReference>
<dbReference type="InterPro" id="IPR006139">
    <property type="entry name" value="D-isomer_2_OHA_DH_cat_dom"/>
</dbReference>
<dbReference type="GO" id="GO:0016616">
    <property type="term" value="F:oxidoreductase activity, acting on the CH-OH group of donors, NAD or NADP as acceptor"/>
    <property type="evidence" value="ECO:0007669"/>
    <property type="project" value="InterPro"/>
</dbReference>
<evidence type="ECO:0000259" key="5">
    <source>
        <dbReference type="Pfam" id="PF00389"/>
    </source>
</evidence>